<reference evidence="1 2" key="1">
    <citation type="submission" date="2021-02" db="EMBL/GenBank/DDBJ databases">
        <authorList>
            <person name="Han P."/>
        </authorList>
    </citation>
    <scope>NUCLEOTIDE SEQUENCE [LARGE SCALE GENOMIC DNA]</scope>
    <source>
        <strain evidence="1">Candidatus Nitrospira sp. ZN2</strain>
    </source>
</reference>
<comment type="caution">
    <text evidence="1">The sequence shown here is derived from an EMBL/GenBank/DDBJ whole genome shotgun (WGS) entry which is preliminary data.</text>
</comment>
<organism evidence="1 2">
    <name type="scientific">Nitrospira defluvii</name>
    <dbReference type="NCBI Taxonomy" id="330214"/>
    <lineage>
        <taxon>Bacteria</taxon>
        <taxon>Pseudomonadati</taxon>
        <taxon>Nitrospirota</taxon>
        <taxon>Nitrospiria</taxon>
        <taxon>Nitrospirales</taxon>
        <taxon>Nitrospiraceae</taxon>
        <taxon>Nitrospira</taxon>
    </lineage>
</organism>
<gene>
    <name evidence="1" type="ORF">NSPZN2_100437</name>
</gene>
<evidence type="ECO:0000313" key="1">
    <source>
        <dbReference type="EMBL" id="CAE6732690.1"/>
    </source>
</evidence>
<accession>A0ABM8R4L6</accession>
<name>A0ABM8R4L6_9BACT</name>
<sequence length="96" mass="11075">MFVEQIEPRLLGIGGRNLGDQPETLVEAFARESRRAAGAEEDSELRFEVRLIRKDGTHGWSILRAAFTRQGRLWLVGWSTRGMKSHHLHRARLRLI</sequence>
<proteinExistence type="predicted"/>
<dbReference type="EMBL" id="CAJNBJ010000002">
    <property type="protein sequence ID" value="CAE6732690.1"/>
    <property type="molecule type" value="Genomic_DNA"/>
</dbReference>
<dbReference type="Proteomes" id="UP000675880">
    <property type="component" value="Unassembled WGS sequence"/>
</dbReference>
<protein>
    <submittedName>
        <fullName evidence="1">Uncharacterized protein</fullName>
    </submittedName>
</protein>
<evidence type="ECO:0000313" key="2">
    <source>
        <dbReference type="Proteomes" id="UP000675880"/>
    </source>
</evidence>
<keyword evidence="2" id="KW-1185">Reference proteome</keyword>